<dbReference type="SUPFAM" id="SSF51445">
    <property type="entry name" value="(Trans)glycosidases"/>
    <property type="match status" value="1"/>
</dbReference>
<evidence type="ECO:0000256" key="2">
    <source>
        <dbReference type="ARBA" id="ARBA00022801"/>
    </source>
</evidence>
<dbReference type="Pfam" id="PF18565">
    <property type="entry name" value="Glyco_hydro2_C5"/>
    <property type="match status" value="1"/>
</dbReference>
<evidence type="ECO:0000259" key="5">
    <source>
        <dbReference type="Pfam" id="PF02836"/>
    </source>
</evidence>
<evidence type="ECO:0000313" key="9">
    <source>
        <dbReference type="EMBL" id="SBS72288.1"/>
    </source>
</evidence>
<dbReference type="InterPro" id="IPR036156">
    <property type="entry name" value="Beta-gal/glucu_dom_sf"/>
</dbReference>
<evidence type="ECO:0000259" key="6">
    <source>
        <dbReference type="Pfam" id="PF02837"/>
    </source>
</evidence>
<dbReference type="InterPro" id="IPR051913">
    <property type="entry name" value="GH2_Domain-Containing"/>
</dbReference>
<dbReference type="InterPro" id="IPR008979">
    <property type="entry name" value="Galactose-bd-like_sf"/>
</dbReference>
<dbReference type="InterPro" id="IPR006104">
    <property type="entry name" value="Glyco_hydro_2_N"/>
</dbReference>
<dbReference type="PANTHER" id="PTHR42732:SF1">
    <property type="entry name" value="BETA-MANNOSIDASE"/>
    <property type="match status" value="1"/>
</dbReference>
<dbReference type="InterPro" id="IPR013783">
    <property type="entry name" value="Ig-like_fold"/>
</dbReference>
<name>A0A1Y5P8N7_9MICO</name>
<dbReference type="InterPro" id="IPR017853">
    <property type="entry name" value="GH"/>
</dbReference>
<dbReference type="SUPFAM" id="SSF49785">
    <property type="entry name" value="Galactose-binding domain-like"/>
    <property type="match status" value="1"/>
</dbReference>
<dbReference type="GO" id="GO:0004553">
    <property type="term" value="F:hydrolase activity, hydrolyzing O-glycosyl compounds"/>
    <property type="evidence" value="ECO:0007669"/>
    <property type="project" value="InterPro"/>
</dbReference>
<evidence type="ECO:0000259" key="4">
    <source>
        <dbReference type="Pfam" id="PF00703"/>
    </source>
</evidence>
<dbReference type="EMBL" id="FLQR01000006">
    <property type="protein sequence ID" value="SBS72288.1"/>
    <property type="molecule type" value="Genomic_DNA"/>
</dbReference>
<feature type="domain" description="Glycoside hydrolase family 2" evidence="8">
    <location>
        <begin position="707"/>
        <end position="800"/>
    </location>
</feature>
<dbReference type="InterPro" id="IPR032311">
    <property type="entry name" value="DUF4982"/>
</dbReference>
<evidence type="ECO:0000256" key="1">
    <source>
        <dbReference type="ARBA" id="ARBA00007401"/>
    </source>
</evidence>
<organism evidence="9">
    <name type="scientific">uncultured Microbacterium sp</name>
    <dbReference type="NCBI Taxonomy" id="191216"/>
    <lineage>
        <taxon>Bacteria</taxon>
        <taxon>Bacillati</taxon>
        <taxon>Actinomycetota</taxon>
        <taxon>Actinomycetes</taxon>
        <taxon>Micrococcales</taxon>
        <taxon>Microbacteriaceae</taxon>
        <taxon>Microbacterium</taxon>
        <taxon>environmental samples</taxon>
    </lineage>
</organism>
<dbReference type="PANTHER" id="PTHR42732">
    <property type="entry name" value="BETA-GALACTOSIDASE"/>
    <property type="match status" value="1"/>
</dbReference>
<dbReference type="Pfam" id="PF02836">
    <property type="entry name" value="Glyco_hydro_2_C"/>
    <property type="match status" value="1"/>
</dbReference>
<dbReference type="GO" id="GO:0005975">
    <property type="term" value="P:carbohydrate metabolic process"/>
    <property type="evidence" value="ECO:0007669"/>
    <property type="project" value="InterPro"/>
</dbReference>
<dbReference type="PRINTS" id="PR00132">
    <property type="entry name" value="GLHYDRLASE2"/>
</dbReference>
<dbReference type="InterPro" id="IPR006102">
    <property type="entry name" value="Ig-like_GH2"/>
</dbReference>
<dbReference type="Pfam" id="PF02837">
    <property type="entry name" value="Glyco_hydro_2_N"/>
    <property type="match status" value="1"/>
</dbReference>
<dbReference type="AlphaFoldDB" id="A0A1Y5P8N7"/>
<dbReference type="Pfam" id="PF16355">
    <property type="entry name" value="DUF4982"/>
    <property type="match status" value="1"/>
</dbReference>
<reference evidence="9" key="1">
    <citation type="submission" date="2016-03" db="EMBL/GenBank/DDBJ databases">
        <authorList>
            <person name="Ploux O."/>
        </authorList>
    </citation>
    <scope>NUCLEOTIDE SEQUENCE</scope>
    <source>
        <strain evidence="9">UC1</strain>
    </source>
</reference>
<evidence type="ECO:0000259" key="7">
    <source>
        <dbReference type="Pfam" id="PF16355"/>
    </source>
</evidence>
<sequence>MNRLPFGDGWTVGPKLGAFESRDDATAAVPVAIPHDALRDLPRSPDSPQGVHAGYLPGGVFEYAKTFDVPADWREKTVQIEFEGVYRDATVYINGDFAAHQPNGYAAFTVDADAFLRFGEANTVTVEARVHKDSRWYTGGGIYRPVHLVVADPVHLVLDGTVVTTPDVDAERAIVAVQTRVRNATRHTRTLRLAWTVQDPSGAAVAQGSAPVTVLPGEEAVARARLQVAAPELWGPEAPALHALTVALDDQDGGRIDEDAVRFGIRTLQLDTVHGLRINGETVDLRGACVHHDNGPLGAITHPWAEDRKVRRLKEAGFNAIRSAHNPASRALLDACDRHGLLVMDELTDVWTKAKTGFDASIGFDTRWPQDVAALVAKDLNHPSVVLYSIGNEILELATPHGATWSRRLAEEFRRLDPTRFVTNGINGIIANIGRMREVLGELAEADPNTMMADMGEQMALANASVLVSDSTEESAAVLDVVGFNYADSRYGLDADLFPNRIIVGSETFPDKIAGLWRDVRRFPHVIGDFTWTGWDYIGEAGIGRVDYTDTPGYEPTGTAGPFPYLLAQCGDIDITGHRTPASHYRELAYGLRTEPAFAVHRPQHHGRPVAKTPWSWDDVVASWTWDVAPGAPVTVDVYAAADEVELRRDGVVLGRVAVGGTRPLVARFETEYHPGELVAVALDDGREVGRARLRTAGGAPRLVAQAESERIPTDGLAYVGLRIEGDDGLVVGDADRLLTVEIDGPGELAGIGSARARTTESFAGPAVTTYDGRALAIVRPAGVGEITVTVHAGGLASASAVIEVVAAD</sequence>
<gene>
    <name evidence="9" type="ORF">MIPYR_20519</name>
</gene>
<dbReference type="Gene3D" id="2.60.120.260">
    <property type="entry name" value="Galactose-binding domain-like"/>
    <property type="match status" value="1"/>
</dbReference>
<dbReference type="InterPro" id="IPR006103">
    <property type="entry name" value="Glyco_hydro_2_cat"/>
</dbReference>
<dbReference type="InterPro" id="IPR006101">
    <property type="entry name" value="Glyco_hydro_2"/>
</dbReference>
<feature type="domain" description="Glycoside hydrolase family 2 catalytic" evidence="5">
    <location>
        <begin position="276"/>
        <end position="424"/>
    </location>
</feature>
<protein>
    <submittedName>
        <fullName evidence="9">Beta-galactosidase/beta-glucuronidase</fullName>
    </submittedName>
</protein>
<feature type="domain" description="Glycosyl hydrolases family 2 sugar binding" evidence="6">
    <location>
        <begin position="62"/>
        <end position="149"/>
    </location>
</feature>
<feature type="domain" description="DUF4982" evidence="7">
    <location>
        <begin position="631"/>
        <end position="689"/>
    </location>
</feature>
<evidence type="ECO:0000259" key="8">
    <source>
        <dbReference type="Pfam" id="PF18565"/>
    </source>
</evidence>
<dbReference type="InterPro" id="IPR040605">
    <property type="entry name" value="Glyco_hydro2_dom5"/>
</dbReference>
<keyword evidence="2" id="KW-0378">Hydrolase</keyword>
<dbReference type="RefSeq" id="WP_295575504.1">
    <property type="nucleotide sequence ID" value="NZ_FLQR01000006.1"/>
</dbReference>
<evidence type="ECO:0000256" key="3">
    <source>
        <dbReference type="ARBA" id="ARBA00023295"/>
    </source>
</evidence>
<proteinExistence type="inferred from homology"/>
<feature type="domain" description="Glycoside hydrolase family 2 immunoglobulin-like beta-sandwich" evidence="4">
    <location>
        <begin position="162"/>
        <end position="266"/>
    </location>
</feature>
<dbReference type="Pfam" id="PF00703">
    <property type="entry name" value="Glyco_hydro_2"/>
    <property type="match status" value="1"/>
</dbReference>
<dbReference type="SUPFAM" id="SSF49303">
    <property type="entry name" value="beta-Galactosidase/glucuronidase domain"/>
    <property type="match status" value="1"/>
</dbReference>
<comment type="similarity">
    <text evidence="1">Belongs to the glycosyl hydrolase 2 family.</text>
</comment>
<dbReference type="Gene3D" id="2.60.40.10">
    <property type="entry name" value="Immunoglobulins"/>
    <property type="match status" value="3"/>
</dbReference>
<keyword evidence="3" id="KW-0326">Glycosidase</keyword>
<accession>A0A1Y5P8N7</accession>
<dbReference type="Gene3D" id="3.20.20.80">
    <property type="entry name" value="Glycosidases"/>
    <property type="match status" value="1"/>
</dbReference>